<dbReference type="Proteomes" id="UP000192477">
    <property type="component" value="Unassembled WGS sequence"/>
</dbReference>
<organism evidence="1 2">
    <name type="scientific">Enterococcus villorum</name>
    <dbReference type="NCBI Taxonomy" id="112904"/>
    <lineage>
        <taxon>Bacteria</taxon>
        <taxon>Bacillati</taxon>
        <taxon>Bacillota</taxon>
        <taxon>Bacilli</taxon>
        <taxon>Lactobacillales</taxon>
        <taxon>Enterococcaceae</taxon>
        <taxon>Enterococcus</taxon>
    </lineage>
</organism>
<evidence type="ECO:0000313" key="2">
    <source>
        <dbReference type="Proteomes" id="UP000192477"/>
    </source>
</evidence>
<evidence type="ECO:0000313" key="1">
    <source>
        <dbReference type="EMBL" id="OQO71157.1"/>
    </source>
</evidence>
<dbReference type="AlphaFoldDB" id="A0A1V8YJR9"/>
<dbReference type="STRING" id="112904.BH747_03955"/>
<dbReference type="EMBL" id="MJEA01000002">
    <property type="protein sequence ID" value="OQO71157.1"/>
    <property type="molecule type" value="Genomic_DNA"/>
</dbReference>
<comment type="caution">
    <text evidence="1">The sequence shown here is derived from an EMBL/GenBank/DDBJ whole genome shotgun (WGS) entry which is preliminary data.</text>
</comment>
<accession>A0A1V8YJR9</accession>
<protein>
    <submittedName>
        <fullName evidence="1">Uncharacterized protein</fullName>
    </submittedName>
</protein>
<sequence length="80" mass="9631">MDSWTINQIVNNNRILETHEVYITECHIIENYQIADIIHQIAEEVICFFETSEFEDLLLDFFENFISIFFERGLEHYGII</sequence>
<gene>
    <name evidence="1" type="ORF">BH747_03955</name>
</gene>
<reference evidence="1 2" key="1">
    <citation type="journal article" date="2017" name="BMC Microbiol.">
        <title>Comparative genomics of Enterococcus spp. isolated from bovine feces.</title>
        <authorList>
            <person name="Beukers A.G."/>
            <person name="Zaheer R."/>
            <person name="Goji N."/>
            <person name="Amoako K.K."/>
            <person name="Chaves A.V."/>
            <person name="Ward M.P."/>
            <person name="McAllister T.A."/>
        </authorList>
    </citation>
    <scope>NUCLEOTIDE SEQUENCE [LARGE SCALE GENOMIC DNA]</scope>
    <source>
        <strain evidence="1 2">F1129D 143</strain>
    </source>
</reference>
<name>A0A1V8YJR9_9ENTE</name>
<proteinExistence type="predicted"/>